<dbReference type="InParanoid" id="A0A1Y1UTI6"/>
<organism evidence="3 4">
    <name type="scientific">Kockovaella imperatae</name>
    <dbReference type="NCBI Taxonomy" id="4999"/>
    <lineage>
        <taxon>Eukaryota</taxon>
        <taxon>Fungi</taxon>
        <taxon>Dikarya</taxon>
        <taxon>Basidiomycota</taxon>
        <taxon>Agaricomycotina</taxon>
        <taxon>Tremellomycetes</taxon>
        <taxon>Tremellales</taxon>
        <taxon>Cuniculitremaceae</taxon>
        <taxon>Kockovaella</taxon>
    </lineage>
</organism>
<keyword evidence="2" id="KW-0732">Signal</keyword>
<dbReference type="AlphaFoldDB" id="A0A1Y1UTI6"/>
<dbReference type="GeneID" id="33554662"/>
<dbReference type="RefSeq" id="XP_021874184.1">
    <property type="nucleotide sequence ID" value="XM_022012854.1"/>
</dbReference>
<protein>
    <submittedName>
        <fullName evidence="3">Uncharacterized protein</fullName>
    </submittedName>
</protein>
<feature type="chain" id="PRO_5012372539" evidence="2">
    <location>
        <begin position="20"/>
        <end position="194"/>
    </location>
</feature>
<dbReference type="EMBL" id="NBSH01000001">
    <property type="protein sequence ID" value="ORX40505.1"/>
    <property type="molecule type" value="Genomic_DNA"/>
</dbReference>
<comment type="caution">
    <text evidence="3">The sequence shown here is derived from an EMBL/GenBank/DDBJ whole genome shotgun (WGS) entry which is preliminary data.</text>
</comment>
<dbReference type="Proteomes" id="UP000193218">
    <property type="component" value="Unassembled WGS sequence"/>
</dbReference>
<keyword evidence="4" id="KW-1185">Reference proteome</keyword>
<dbReference type="OrthoDB" id="3167181at2759"/>
<evidence type="ECO:0000256" key="2">
    <source>
        <dbReference type="SAM" id="SignalP"/>
    </source>
</evidence>
<evidence type="ECO:0000256" key="1">
    <source>
        <dbReference type="SAM" id="MobiDB-lite"/>
    </source>
</evidence>
<proteinExistence type="predicted"/>
<evidence type="ECO:0000313" key="4">
    <source>
        <dbReference type="Proteomes" id="UP000193218"/>
    </source>
</evidence>
<evidence type="ECO:0000313" key="3">
    <source>
        <dbReference type="EMBL" id="ORX40505.1"/>
    </source>
</evidence>
<name>A0A1Y1UTI6_9TREE</name>
<accession>A0A1Y1UTI6</accession>
<sequence length="194" mass="19902">MVNFKSFSIFTLALPLVLGAAISPRDGPVGSLATVELDGGKLTNAQRLAKGLGPLPPTRRSTAAKAKRSGNFQAADQSDIGLGPLVIRLKRGRGGDAVDVGVVTLPDDGLANFDPNAGRAQKFSRHGNGSGPFSMVPYGTFAGAGPLLAVVIGNGAPVLSPGSANYVPLGLGQPGERRIYESRLALLADSLLFL</sequence>
<gene>
    <name evidence="3" type="ORF">BD324DRAFT_4624</name>
</gene>
<reference evidence="3 4" key="1">
    <citation type="submission" date="2017-03" db="EMBL/GenBank/DDBJ databases">
        <title>Widespread Adenine N6-methylation of Active Genes in Fungi.</title>
        <authorList>
            <consortium name="DOE Joint Genome Institute"/>
            <person name="Mondo S.J."/>
            <person name="Dannebaum R.O."/>
            <person name="Kuo R.C."/>
            <person name="Louie K.B."/>
            <person name="Bewick A.J."/>
            <person name="Labutti K."/>
            <person name="Haridas S."/>
            <person name="Kuo A."/>
            <person name="Salamov A."/>
            <person name="Ahrendt S.R."/>
            <person name="Lau R."/>
            <person name="Bowen B.P."/>
            <person name="Lipzen A."/>
            <person name="Sullivan W."/>
            <person name="Andreopoulos W.B."/>
            <person name="Clum A."/>
            <person name="Lindquist E."/>
            <person name="Daum C."/>
            <person name="Northen T.R."/>
            <person name="Ramamoorthy G."/>
            <person name="Schmitz R.J."/>
            <person name="Gryganskyi A."/>
            <person name="Culley D."/>
            <person name="Magnuson J."/>
            <person name="James T.Y."/>
            <person name="O'Malley M.A."/>
            <person name="Stajich J.E."/>
            <person name="Spatafora J.W."/>
            <person name="Visel A."/>
            <person name="Grigoriev I.V."/>
        </authorList>
    </citation>
    <scope>NUCLEOTIDE SEQUENCE [LARGE SCALE GENOMIC DNA]</scope>
    <source>
        <strain evidence="3 4">NRRL Y-17943</strain>
    </source>
</reference>
<feature type="region of interest" description="Disordered" evidence="1">
    <location>
        <begin position="50"/>
        <end position="70"/>
    </location>
</feature>
<feature type="signal peptide" evidence="2">
    <location>
        <begin position="1"/>
        <end position="19"/>
    </location>
</feature>